<evidence type="ECO:0000256" key="1">
    <source>
        <dbReference type="ARBA" id="ARBA00008725"/>
    </source>
</evidence>
<dbReference type="InterPro" id="IPR006311">
    <property type="entry name" value="TAT_signal"/>
</dbReference>
<organism evidence="7 8">
    <name type="scientific">Actinomyces bowdenii</name>
    <dbReference type="NCBI Taxonomy" id="131109"/>
    <lineage>
        <taxon>Bacteria</taxon>
        <taxon>Bacillati</taxon>
        <taxon>Actinomycetota</taxon>
        <taxon>Actinomycetes</taxon>
        <taxon>Actinomycetales</taxon>
        <taxon>Actinomycetaceae</taxon>
        <taxon>Actinomyces</taxon>
    </lineage>
</organism>
<dbReference type="Pfam" id="PF12849">
    <property type="entry name" value="PBP_like_2"/>
    <property type="match status" value="1"/>
</dbReference>
<dbReference type="SUPFAM" id="SSF53850">
    <property type="entry name" value="Periplasmic binding protein-like II"/>
    <property type="match status" value="1"/>
</dbReference>
<evidence type="ECO:0000313" key="7">
    <source>
        <dbReference type="EMBL" id="RRD30877.1"/>
    </source>
</evidence>
<keyword evidence="2 4" id="KW-0813">Transport</keyword>
<evidence type="ECO:0000259" key="6">
    <source>
        <dbReference type="Pfam" id="PF12849"/>
    </source>
</evidence>
<dbReference type="InterPro" id="IPR024370">
    <property type="entry name" value="PBP_domain"/>
</dbReference>
<evidence type="ECO:0000313" key="8">
    <source>
        <dbReference type="Proteomes" id="UP000271272"/>
    </source>
</evidence>
<accession>A0A3P1VB39</accession>
<dbReference type="InterPro" id="IPR050962">
    <property type="entry name" value="Phosphate-bind_PstS"/>
</dbReference>
<dbReference type="GO" id="GO:0043190">
    <property type="term" value="C:ATP-binding cassette (ABC) transporter complex"/>
    <property type="evidence" value="ECO:0007669"/>
    <property type="project" value="InterPro"/>
</dbReference>
<protein>
    <recommendedName>
        <fullName evidence="4">Phosphate-binding protein</fullName>
    </recommendedName>
</protein>
<dbReference type="PROSITE" id="PS51318">
    <property type="entry name" value="TAT"/>
    <property type="match status" value="1"/>
</dbReference>
<name>A0A3P1VB39_9ACTO</name>
<dbReference type="AlphaFoldDB" id="A0A3P1VB39"/>
<dbReference type="PROSITE" id="PS51257">
    <property type="entry name" value="PROKAR_LIPOPROTEIN"/>
    <property type="match status" value="1"/>
</dbReference>
<evidence type="ECO:0000256" key="2">
    <source>
        <dbReference type="ARBA" id="ARBA00022448"/>
    </source>
</evidence>
<feature type="region of interest" description="Disordered" evidence="5">
    <location>
        <begin position="32"/>
        <end position="61"/>
    </location>
</feature>
<comment type="caution">
    <text evidence="7">The sequence shown here is derived from an EMBL/GenBank/DDBJ whole genome shotgun (WGS) entry which is preliminary data.</text>
</comment>
<keyword evidence="8" id="KW-1185">Reference proteome</keyword>
<feature type="domain" description="PBP" evidence="6">
    <location>
        <begin position="45"/>
        <end position="336"/>
    </location>
</feature>
<dbReference type="InterPro" id="IPR005673">
    <property type="entry name" value="ABC_phos-bd_PstS"/>
</dbReference>
<evidence type="ECO:0000256" key="3">
    <source>
        <dbReference type="ARBA" id="ARBA00022592"/>
    </source>
</evidence>
<dbReference type="GO" id="GO:0035435">
    <property type="term" value="P:phosphate ion transmembrane transport"/>
    <property type="evidence" value="ECO:0007669"/>
    <property type="project" value="InterPro"/>
</dbReference>
<comment type="similarity">
    <text evidence="1 4">Belongs to the PstS family.</text>
</comment>
<dbReference type="PIRSF" id="PIRSF002756">
    <property type="entry name" value="PstS"/>
    <property type="match status" value="1"/>
</dbReference>
<dbReference type="RefSeq" id="WP_124932789.1">
    <property type="nucleotide sequence ID" value="NZ_RQZC01000001.1"/>
</dbReference>
<dbReference type="Proteomes" id="UP000271272">
    <property type="component" value="Unassembled WGS sequence"/>
</dbReference>
<dbReference type="CDD" id="cd13565">
    <property type="entry name" value="PBP2_PstS"/>
    <property type="match status" value="1"/>
</dbReference>
<evidence type="ECO:0000256" key="4">
    <source>
        <dbReference type="PIRNR" id="PIRNR002756"/>
    </source>
</evidence>
<dbReference type="GO" id="GO:0042301">
    <property type="term" value="F:phosphate ion binding"/>
    <property type="evidence" value="ECO:0007669"/>
    <property type="project" value="InterPro"/>
</dbReference>
<dbReference type="PANTHER" id="PTHR42996">
    <property type="entry name" value="PHOSPHATE-BINDING PROTEIN PSTS"/>
    <property type="match status" value="1"/>
</dbReference>
<evidence type="ECO:0000256" key="5">
    <source>
        <dbReference type="SAM" id="MobiDB-lite"/>
    </source>
</evidence>
<dbReference type="Gene3D" id="3.40.190.10">
    <property type="entry name" value="Periplasmic binding protein-like II"/>
    <property type="match status" value="2"/>
</dbReference>
<gene>
    <name evidence="7" type="primary">pstS</name>
    <name evidence="7" type="ORF">EII10_01925</name>
</gene>
<proteinExistence type="inferred from homology"/>
<keyword evidence="3 4" id="KW-0592">Phosphate transport</keyword>
<dbReference type="EMBL" id="RQZC01000001">
    <property type="protein sequence ID" value="RRD30877.1"/>
    <property type="molecule type" value="Genomic_DNA"/>
</dbReference>
<dbReference type="PANTHER" id="PTHR42996:SF1">
    <property type="entry name" value="PHOSPHATE-BINDING PROTEIN PSTS"/>
    <property type="match status" value="1"/>
</dbReference>
<sequence length="367" mass="37429">MSRSDSSRTPGLTRRGVLGALGAAVALGSLSACGRDARPPAPGASTDLEGEIKGAGATSQSDAQDAWVNGFMDRNLNAAVDYAGGGSGAGRTKLMAGAVDFAGSDAPLDEAEAEELDGAVELPLYISPIALAYHLPGLAGHGRLNMTGEVIARIFAGEITSWRDPAIAALNEGADLPEARITVVHRSDDSGTTKNITGYLHAVAPRVWPHKGAETWPLGGGQSGDGTSGMIQTLTAAVGTIGYADASKVPDTLGTVAVGSPGSFVAYSAQAAAAALDASQMSEHATDSRLVYALNHSAEGTYPIILVSYLIARQRYADPGIAPVLKAYLRYAASAEGQQAASRAAGCAPISEELRTRVNAAIETIVG</sequence>
<reference evidence="7 8" key="1">
    <citation type="submission" date="2018-11" db="EMBL/GenBank/DDBJ databases">
        <title>Genomes From Bacteria Associated with the Canine Oral Cavity: a Test Case for Automated Genome-Based Taxonomic Assignment.</title>
        <authorList>
            <person name="Coil D.A."/>
            <person name="Jospin G."/>
            <person name="Darling A.E."/>
            <person name="Wallis C."/>
            <person name="Davis I.J."/>
            <person name="Harris S."/>
            <person name="Eisen J.A."/>
            <person name="Holcombe L.J."/>
            <person name="O'Flynn C."/>
        </authorList>
    </citation>
    <scope>NUCLEOTIDE SEQUENCE [LARGE SCALE GENOMIC DNA]</scope>
    <source>
        <strain evidence="7 8">OH5050</strain>
    </source>
</reference>
<dbReference type="NCBIfam" id="TIGR00975">
    <property type="entry name" value="3a0107s03"/>
    <property type="match status" value="1"/>
</dbReference>
<dbReference type="OrthoDB" id="9801510at2"/>